<dbReference type="OrthoDB" id="5471967at2"/>
<reference evidence="1 2" key="1">
    <citation type="journal article" date="2017" name="Int. J. Syst. Evol. Microbiol.">
        <title>Desulfovibrio senegalensis sp. nov., a mesophilic sulfate reducer isolated from marine sediment.</title>
        <authorList>
            <person name="Thioye A."/>
            <person name="Gam Z.B.A."/>
            <person name="Mbengue M."/>
            <person name="Cayol J.L."/>
            <person name="Joseph-Bartoli M."/>
            <person name="Toure-Kane C."/>
            <person name="Labat M."/>
        </authorList>
    </citation>
    <scope>NUCLEOTIDE SEQUENCE [LARGE SCALE GENOMIC DNA]</scope>
    <source>
        <strain evidence="1 2">DSM 101509</strain>
    </source>
</reference>
<protein>
    <submittedName>
        <fullName evidence="1">Ferredoxin</fullName>
    </submittedName>
</protein>
<dbReference type="EMBL" id="WAIE01000001">
    <property type="protein sequence ID" value="KAB1443499.1"/>
    <property type="molecule type" value="Genomic_DNA"/>
</dbReference>
<dbReference type="Pfam" id="PF13370">
    <property type="entry name" value="Fer4_13"/>
    <property type="match status" value="1"/>
</dbReference>
<evidence type="ECO:0000313" key="2">
    <source>
        <dbReference type="Proteomes" id="UP000438699"/>
    </source>
</evidence>
<comment type="caution">
    <text evidence="1">The sequence shown here is derived from an EMBL/GenBank/DDBJ whole genome shotgun (WGS) entry which is preliminary data.</text>
</comment>
<organism evidence="1 2">
    <name type="scientific">Pseudodesulfovibrio senegalensis</name>
    <dbReference type="NCBI Taxonomy" id="1721087"/>
    <lineage>
        <taxon>Bacteria</taxon>
        <taxon>Pseudomonadati</taxon>
        <taxon>Thermodesulfobacteriota</taxon>
        <taxon>Desulfovibrionia</taxon>
        <taxon>Desulfovibrionales</taxon>
        <taxon>Desulfovibrionaceae</taxon>
    </lineage>
</organism>
<dbReference type="Proteomes" id="UP000438699">
    <property type="component" value="Unassembled WGS sequence"/>
</dbReference>
<keyword evidence="2" id="KW-1185">Reference proteome</keyword>
<sequence length="68" mass="7618">MSNATNTQHVELDLVHCNGCQGCVDLNPDIFEWDETTDRPIVIRPEATIQEVQDAMNCCPGECILIKE</sequence>
<proteinExistence type="predicted"/>
<evidence type="ECO:0000313" key="1">
    <source>
        <dbReference type="EMBL" id="KAB1443499.1"/>
    </source>
</evidence>
<accession>A0A6N6N865</accession>
<dbReference type="RefSeq" id="WP_151149871.1">
    <property type="nucleotide sequence ID" value="NZ_WAIE01000001.1"/>
</dbReference>
<dbReference type="Gene3D" id="3.30.70.20">
    <property type="match status" value="1"/>
</dbReference>
<dbReference type="AlphaFoldDB" id="A0A6N6N865"/>
<name>A0A6N6N865_9BACT</name>
<gene>
    <name evidence="1" type="ORF">F8A88_04430</name>
</gene>
<dbReference type="SUPFAM" id="SSF54862">
    <property type="entry name" value="4Fe-4S ferredoxins"/>
    <property type="match status" value="1"/>
</dbReference>